<dbReference type="GO" id="GO:0005576">
    <property type="term" value="C:extracellular region"/>
    <property type="evidence" value="ECO:0007669"/>
    <property type="project" value="UniProtKB-SubCell"/>
</dbReference>
<dbReference type="InterPro" id="IPR036460">
    <property type="entry name" value="Cu_amine_oxidase_C_sf"/>
</dbReference>
<evidence type="ECO:0000256" key="10">
    <source>
        <dbReference type="ARBA" id="ARBA00022723"/>
    </source>
</evidence>
<keyword evidence="9" id="KW-0358">Heparin-binding</keyword>
<evidence type="ECO:0000256" key="23">
    <source>
        <dbReference type="ARBA" id="ARBA00059416"/>
    </source>
</evidence>
<keyword evidence="8" id="KW-0964">Secreted</keyword>
<dbReference type="GO" id="GO:0005507">
    <property type="term" value="F:copper ion binding"/>
    <property type="evidence" value="ECO:0007669"/>
    <property type="project" value="InterPro"/>
</dbReference>
<evidence type="ECO:0000256" key="14">
    <source>
        <dbReference type="ARBA" id="ARBA00023002"/>
    </source>
</evidence>
<feature type="domain" description="Copper amine oxidase N2-terminal" evidence="29">
    <location>
        <begin position="44"/>
        <end position="129"/>
    </location>
</feature>
<dbReference type="GO" id="GO:0048038">
    <property type="term" value="F:quinone binding"/>
    <property type="evidence" value="ECO:0007669"/>
    <property type="project" value="InterPro"/>
</dbReference>
<dbReference type="InterPro" id="IPR015800">
    <property type="entry name" value="Cu_amine_oxidase_N2"/>
</dbReference>
<evidence type="ECO:0000259" key="29">
    <source>
        <dbReference type="Pfam" id="PF02727"/>
    </source>
</evidence>
<keyword evidence="7" id="KW-1003">Cell membrane</keyword>
<evidence type="ECO:0000256" key="5">
    <source>
        <dbReference type="ARBA" id="ARBA00007983"/>
    </source>
</evidence>
<evidence type="ECO:0000256" key="27">
    <source>
        <dbReference type="SAM" id="SignalP"/>
    </source>
</evidence>
<name>A0AAW0J4Y4_MYOGA</name>
<feature type="domain" description="Copper amine oxidase N2-terminal" evidence="29">
    <location>
        <begin position="916"/>
        <end position="1000"/>
    </location>
</feature>
<feature type="modified residue" description="2',4',5'-topaquinone" evidence="25">
    <location>
        <position position="461"/>
    </location>
</feature>
<feature type="domain" description="Copper amine oxidase catalytic" evidence="28">
    <location>
        <begin position="300"/>
        <end position="708"/>
    </location>
</feature>
<dbReference type="EC" id="1.4.3.-" evidence="26"/>
<evidence type="ECO:0000256" key="2">
    <source>
        <dbReference type="ARBA" id="ARBA00001973"/>
    </source>
</evidence>
<evidence type="ECO:0000256" key="24">
    <source>
        <dbReference type="PIRSR" id="PIRSR600269-50"/>
    </source>
</evidence>
<evidence type="ECO:0000256" key="1">
    <source>
        <dbReference type="ARBA" id="ARBA00001913"/>
    </source>
</evidence>
<dbReference type="FunFam" id="2.70.98.20:FF:000002">
    <property type="entry name" value="Amine oxidase"/>
    <property type="match status" value="1"/>
</dbReference>
<evidence type="ECO:0000256" key="20">
    <source>
        <dbReference type="ARBA" id="ARBA00050621"/>
    </source>
</evidence>
<dbReference type="PANTHER" id="PTHR10638">
    <property type="entry name" value="COPPER AMINE OXIDASE"/>
    <property type="match status" value="1"/>
</dbReference>
<keyword evidence="16" id="KW-0472">Membrane</keyword>
<feature type="signal peptide" evidence="27">
    <location>
        <begin position="1"/>
        <end position="24"/>
    </location>
</feature>
<evidence type="ECO:0000256" key="18">
    <source>
        <dbReference type="ARBA" id="ARBA00023180"/>
    </source>
</evidence>
<evidence type="ECO:0000256" key="6">
    <source>
        <dbReference type="ARBA" id="ARBA00011748"/>
    </source>
</evidence>
<dbReference type="GO" id="GO:0046677">
    <property type="term" value="P:response to antibiotic"/>
    <property type="evidence" value="ECO:0007669"/>
    <property type="project" value="TreeGrafter"/>
</dbReference>
<proteinExistence type="inferred from homology"/>
<comment type="subcellular location">
    <subcellularLocation>
        <location evidence="4">Cell membrane</location>
        <topology evidence="4">Peripheral membrane protein</topology>
        <orientation evidence="4">Extracellular side</orientation>
    </subcellularLocation>
    <subcellularLocation>
        <location evidence="3">Secreted</location>
        <location evidence="3">Extracellular space</location>
    </subcellularLocation>
</comment>
<keyword evidence="13" id="KW-0106">Calcium</keyword>
<evidence type="ECO:0000313" key="31">
    <source>
        <dbReference type="EMBL" id="KAK7821840.1"/>
    </source>
</evidence>
<comment type="cofactor">
    <cofactor evidence="1">
        <name>Ca(2+)</name>
        <dbReference type="ChEBI" id="CHEBI:29108"/>
    </cofactor>
</comment>
<keyword evidence="32" id="KW-1185">Reference proteome</keyword>
<dbReference type="FunFam" id="3.10.450.40:FF:000009">
    <property type="entry name" value="Amine oxidase"/>
    <property type="match status" value="1"/>
</dbReference>
<evidence type="ECO:0000256" key="12">
    <source>
        <dbReference type="ARBA" id="ARBA00022772"/>
    </source>
</evidence>
<dbReference type="Proteomes" id="UP001488838">
    <property type="component" value="Unassembled WGS sequence"/>
</dbReference>
<keyword evidence="17" id="KW-1015">Disulfide bond</keyword>
<dbReference type="InterPro" id="IPR016182">
    <property type="entry name" value="Cu_amine_oxidase_N-reg"/>
</dbReference>
<dbReference type="GO" id="GO:0005886">
    <property type="term" value="C:plasma membrane"/>
    <property type="evidence" value="ECO:0007669"/>
    <property type="project" value="UniProtKB-SubCell"/>
</dbReference>
<keyword evidence="14 26" id="KW-0560">Oxidoreductase</keyword>
<evidence type="ECO:0000256" key="19">
    <source>
        <dbReference type="ARBA" id="ARBA00050471"/>
    </source>
</evidence>
<evidence type="ECO:0000256" key="22">
    <source>
        <dbReference type="ARBA" id="ARBA00051891"/>
    </source>
</evidence>
<keyword evidence="15 26" id="KW-0186">Copper</keyword>
<dbReference type="PANTHER" id="PTHR10638:SF3">
    <property type="entry name" value="AMILORIDE-SENSITIVE AMINE OXIDASE [COPPER-CONTAINING]"/>
    <property type="match status" value="1"/>
</dbReference>
<keyword evidence="12 24" id="KW-0801">TPQ</keyword>
<comment type="similarity">
    <text evidence="5 26">Belongs to the copper/topaquinone oxidase family.</text>
</comment>
<feature type="chain" id="PRO_5043710081" description="Amine oxidase" evidence="27">
    <location>
        <begin position="25"/>
        <end position="1689"/>
    </location>
</feature>
<comment type="catalytic activity">
    <reaction evidence="22">
        <text>histamine + O2 + H2O = imidazole-4-acetaldehyde + H2O2 + NH4(+)</text>
        <dbReference type="Rhea" id="RHEA:25625"/>
        <dbReference type="ChEBI" id="CHEBI:15377"/>
        <dbReference type="ChEBI" id="CHEBI:15379"/>
        <dbReference type="ChEBI" id="CHEBI:16240"/>
        <dbReference type="ChEBI" id="CHEBI:27398"/>
        <dbReference type="ChEBI" id="CHEBI:28938"/>
        <dbReference type="ChEBI" id="CHEBI:58432"/>
        <dbReference type="EC" id="1.4.3.22"/>
    </reaction>
    <physiologicalReaction direction="left-to-right" evidence="22">
        <dbReference type="Rhea" id="RHEA:25626"/>
    </physiologicalReaction>
</comment>
<protein>
    <recommendedName>
        <fullName evidence="26">Amine oxidase</fullName>
        <ecNumber evidence="26">1.4.3.-</ecNumber>
    </recommendedName>
</protein>
<dbReference type="Gene3D" id="2.70.98.20">
    <property type="entry name" value="Copper amine oxidase, catalytic domain"/>
    <property type="match status" value="2"/>
</dbReference>
<dbReference type="GO" id="GO:0009308">
    <property type="term" value="P:amine metabolic process"/>
    <property type="evidence" value="ECO:0007669"/>
    <property type="project" value="UniProtKB-UniRule"/>
</dbReference>
<dbReference type="InterPro" id="IPR049948">
    <property type="entry name" value="Cu_Am_ox_TPQ-bd"/>
</dbReference>
<evidence type="ECO:0000256" key="17">
    <source>
        <dbReference type="ARBA" id="ARBA00023157"/>
    </source>
</evidence>
<dbReference type="InterPro" id="IPR000269">
    <property type="entry name" value="Cu_amine_oxidase"/>
</dbReference>
<evidence type="ECO:0000256" key="4">
    <source>
        <dbReference type="ARBA" id="ARBA00004296"/>
    </source>
</evidence>
<dbReference type="SUPFAM" id="SSF54416">
    <property type="entry name" value="Amine oxidase N-terminal region"/>
    <property type="match status" value="4"/>
</dbReference>
<dbReference type="PROSITE" id="PS01165">
    <property type="entry name" value="COPPER_AMINE_OXID_2"/>
    <property type="match status" value="1"/>
</dbReference>
<gene>
    <name evidence="31" type="ORF">U0070_004804</name>
</gene>
<comment type="cofactor">
    <cofactor evidence="26">
        <name>Cu cation</name>
        <dbReference type="ChEBI" id="CHEBI:23378"/>
    </cofactor>
    <text evidence="26">Contains 1 topaquinone per subunit.</text>
</comment>
<comment type="cofactor">
    <cofactor evidence="2">
        <name>Cu(2+)</name>
        <dbReference type="ChEBI" id="CHEBI:29036"/>
    </cofactor>
</comment>
<accession>A0AAW0J4Y4</accession>
<dbReference type="Pfam" id="PF02728">
    <property type="entry name" value="Cu_amine_oxidN3"/>
    <property type="match status" value="2"/>
</dbReference>
<dbReference type="EMBL" id="JBBHLL010000062">
    <property type="protein sequence ID" value="KAK7821840.1"/>
    <property type="molecule type" value="Genomic_DNA"/>
</dbReference>
<reference evidence="31 32" key="1">
    <citation type="journal article" date="2023" name="bioRxiv">
        <title>Conserved and derived expression patterns and positive selection on dental genes reveal complex evolutionary context of ever-growing rodent molars.</title>
        <authorList>
            <person name="Calamari Z.T."/>
            <person name="Song A."/>
            <person name="Cohen E."/>
            <person name="Akter M."/>
            <person name="Roy R.D."/>
            <person name="Hallikas O."/>
            <person name="Christensen M.M."/>
            <person name="Li P."/>
            <person name="Marangoni P."/>
            <person name="Jernvall J."/>
            <person name="Klein O.D."/>
        </authorList>
    </citation>
    <scope>NUCLEOTIDE SEQUENCE [LARGE SCALE GENOMIC DNA]</scope>
    <source>
        <strain evidence="31">V071</strain>
    </source>
</reference>
<feature type="active site" description="Schiff-base intermediate with substrate; via topaquinone" evidence="24">
    <location>
        <position position="461"/>
    </location>
</feature>
<feature type="domain" description="Copper amine oxidase catalytic" evidence="28">
    <location>
        <begin position="1145"/>
        <end position="1520"/>
    </location>
</feature>
<dbReference type="Pfam" id="PF02727">
    <property type="entry name" value="Cu_amine_oxidN2"/>
    <property type="match status" value="2"/>
</dbReference>
<feature type="domain" description="Copper amine oxidase N3-terminal" evidence="30">
    <location>
        <begin position="1014"/>
        <end position="1105"/>
    </location>
</feature>
<dbReference type="InterPro" id="IPR015798">
    <property type="entry name" value="Cu_amine_oxidase_C"/>
</dbReference>
<sequence length="1689" mass="192865">MKLAKMSLVFTWGAVLLMLQMAGTEPALRTPHDKVGVFADLSAQEIKAVHNFLRNRKELGLQPSKKVTMAKNSVFLIELLLPKKKHVLNFLDKGGKSPVREARAIIFFGAQEHPNVTEFAVGPLPLPYYIRELSPRPGHRLSWSSRPISAAEYDLLFHMLGRAITPLHQFFLDTTGFSFLGCDARCLTFTDVAPRGVESGQRRSWLIVQRYVEGYFLHPTGLEILVDHGSTDDQDWRIEKLWYNGKFYDSPEELAQKYAKGEVDTVVLEDPLPDGTEQSPLFSSYKPRGEFPMPINVSGPHIVQPSGPRYKLEGHTVVYGGWSFSYRLRTSSGLQIFNVLFGGERIAYEVSVQEAVALYGGHTPAGMQTKYIDVGWGLGSVTHELAPGIDCPETATFLDAFHYYDSDGPVRYPHALCLFEMPTGVPLRRHFNSNFKGGFNFYAGLKGYALVLRTTSTVYNYDYIWDFIFYPNGVMETKMHATGYVHATFYTPEGLRHGTRLQTHLLGNIHTHLVHYRVDLDVAGTKNSFQTLKTKLENITNPWSPSHSVVQPTLEQTQYSRERQASFRFGQTLPKYLLFSSPQKNRWGHRRSYRLQIHSMAEQVLPPGLREERAVTWARYPLAVTKYRESERYSSSLYNQNDPWDPPVVFEEFLQNNENIEEEDLVAWVTLGFLHIPHSEDVPNTATPGNSVGFLIRPFNFFPEDPSLASRDTVIVWPQNKGRNHVERWVPEDRDCLMAPPFHYNGTYKPVECGLLQQNLSPDRALNMDMAEYAGPTCCLEILVWDHKGLRLCLLNTHFEGEQTSYEVNVQELCGTVWRRHTYRHVNHTHGHGLGTGQCYSQVNPAYLLSRDSHSHAQTPDDQPAGGPWQAMKMAQRNLALAWVAAVLLLQVAMAERPRWSLKGKPQVFMGLTPFEMKILHNVLMDRKELELQPSEIPTLAKNSVYLMELLLPRKKDVLDFLDRGKRNPVREARVVIFFGAQEHPNVTEFAVGSLPLPIYMPPLPEHHPSWASRPISKAEYHLIHQTLKKATEPLDQFFIDITDHSLKDCDQGCLTFTYVAPQGTKPGQRHSWFILQRYMAGHFLKPTGLTDVQDWRVEQVWYNGKLYNSPEELAQKYEDGEVAVMVIVEPLPKDTEQPQLSPINVAEPHLPPYNIEDNTVYYRDWIFSFRLRPSSGMQILNVHFRGVRIAYEVSVQEAVAQVGGHIAAGIRPRYMDVGWGPDRVTHQLVQGVDCPDTATFLEVIHHYDTDAPVSYPQALCLFEMPAGIPIPRHFNSDFNSESSARMKEHRLVLRTTSTVHHYDYTWDFIFYPNGAMETQMEASALVHSTFYQPEGMNYFSQPHTHLFSNIHTHLVHYRIDLDVAGSKNSFQSLQIVRKNITEGLRHHVTQNTLKQTNYSRGHQATFLFGKPLPNYLVFSNLHKTHHGHRNSYRLQIYSTVLRVELPDWQKKPGLSWARYPLAVTKYRNSERCSSSICNQYNPWNPPVAFKDFIRNNTNIKDKDLVAWVTVGFHNIPHSKVNLTTSENSVGFTPRYNSYGYIRPCTHEERAYLVPSSFNLNGTYNPDCVIRCLAFKLVAPVAEPGNTSLVYLAELHRRPLTAPYWAEELWNQGSTDAQRWRVELPLSKCNFYSSTGGLAFRNRRLESEQCDPQGITAQEQRKIATLIPMEALEEIPRPITAASPMSSPT</sequence>
<dbReference type="FunFam" id="3.10.450.40:FF:000007">
    <property type="entry name" value="Amine oxidase"/>
    <property type="match status" value="2"/>
</dbReference>
<comment type="catalytic activity">
    <reaction evidence="20">
        <text>putrescine + O2 + H2O = 4-aminobutanal + H2O2 + NH4(+)</text>
        <dbReference type="Rhea" id="RHEA:18273"/>
        <dbReference type="ChEBI" id="CHEBI:15377"/>
        <dbReference type="ChEBI" id="CHEBI:15379"/>
        <dbReference type="ChEBI" id="CHEBI:16240"/>
        <dbReference type="ChEBI" id="CHEBI:28938"/>
        <dbReference type="ChEBI" id="CHEBI:58264"/>
        <dbReference type="ChEBI" id="CHEBI:326268"/>
    </reaction>
    <physiologicalReaction direction="left-to-right" evidence="20">
        <dbReference type="Rhea" id="RHEA:18274"/>
    </physiologicalReaction>
</comment>
<evidence type="ECO:0000256" key="16">
    <source>
        <dbReference type="ARBA" id="ARBA00023136"/>
    </source>
</evidence>
<dbReference type="SUPFAM" id="SSF49998">
    <property type="entry name" value="Amine oxidase catalytic domain"/>
    <property type="match status" value="2"/>
</dbReference>
<evidence type="ECO:0000313" key="32">
    <source>
        <dbReference type="Proteomes" id="UP001488838"/>
    </source>
</evidence>
<evidence type="ECO:0000259" key="28">
    <source>
        <dbReference type="Pfam" id="PF01179"/>
    </source>
</evidence>
<keyword evidence="18" id="KW-0325">Glycoprotein</keyword>
<evidence type="ECO:0000256" key="26">
    <source>
        <dbReference type="RuleBase" id="RU000672"/>
    </source>
</evidence>
<evidence type="ECO:0000256" key="9">
    <source>
        <dbReference type="ARBA" id="ARBA00022674"/>
    </source>
</evidence>
<evidence type="ECO:0000256" key="25">
    <source>
        <dbReference type="PIRSR" id="PIRSR600269-51"/>
    </source>
</evidence>
<evidence type="ECO:0000256" key="11">
    <source>
        <dbReference type="ARBA" id="ARBA00022729"/>
    </source>
</evidence>
<evidence type="ECO:0000256" key="7">
    <source>
        <dbReference type="ARBA" id="ARBA00022475"/>
    </source>
</evidence>
<comment type="catalytic activity">
    <reaction evidence="19">
        <text>cadaverine + O2 + H2O = 5-aminopentanal + H2O2 + NH4(+)</text>
        <dbReference type="Rhea" id="RHEA:69132"/>
        <dbReference type="ChEBI" id="CHEBI:15377"/>
        <dbReference type="ChEBI" id="CHEBI:15379"/>
        <dbReference type="ChEBI" id="CHEBI:16240"/>
        <dbReference type="ChEBI" id="CHEBI:28938"/>
        <dbReference type="ChEBI" id="CHEBI:58384"/>
        <dbReference type="ChEBI" id="CHEBI:144896"/>
    </reaction>
    <physiologicalReaction direction="left-to-right" evidence="19">
        <dbReference type="Rhea" id="RHEA:69133"/>
    </physiologicalReaction>
</comment>
<dbReference type="PROSITE" id="PS01164">
    <property type="entry name" value="COPPER_AMINE_OXID_1"/>
    <property type="match status" value="1"/>
</dbReference>
<evidence type="ECO:0000256" key="21">
    <source>
        <dbReference type="ARBA" id="ARBA00051035"/>
    </source>
</evidence>
<keyword evidence="10 26" id="KW-0479">Metal-binding</keyword>
<feature type="active site" description="Proton acceptor" evidence="24">
    <location>
        <position position="373"/>
    </location>
</feature>
<evidence type="ECO:0000256" key="13">
    <source>
        <dbReference type="ARBA" id="ARBA00022837"/>
    </source>
</evidence>
<dbReference type="Gene3D" id="3.10.450.40">
    <property type="match status" value="4"/>
</dbReference>
<dbReference type="GO" id="GO:0008201">
    <property type="term" value="F:heparin binding"/>
    <property type="evidence" value="ECO:0007669"/>
    <property type="project" value="UniProtKB-KW"/>
</dbReference>
<dbReference type="GO" id="GO:0050232">
    <property type="term" value="F:putrescine oxidase activity"/>
    <property type="evidence" value="ECO:0007669"/>
    <property type="project" value="UniProtKB-ARBA"/>
</dbReference>
<comment type="catalytic activity">
    <reaction evidence="21">
        <text>N(tau)-methylhistamine + O2 + H2O = 1-methylimidazole-4-acetaldehyde + H2O2 + NH4(+)</text>
        <dbReference type="Rhea" id="RHEA:78367"/>
        <dbReference type="ChEBI" id="CHEBI:15377"/>
        <dbReference type="ChEBI" id="CHEBI:15379"/>
        <dbReference type="ChEBI" id="CHEBI:16240"/>
        <dbReference type="ChEBI" id="CHEBI:28104"/>
        <dbReference type="ChEBI" id="CHEBI:28938"/>
        <dbReference type="ChEBI" id="CHEBI:58600"/>
    </reaction>
    <physiologicalReaction direction="left-to-right" evidence="21">
        <dbReference type="Rhea" id="RHEA:78368"/>
    </physiologicalReaction>
</comment>
<dbReference type="Pfam" id="PF01179">
    <property type="entry name" value="Cu_amine_oxid"/>
    <property type="match status" value="2"/>
</dbReference>
<comment type="function">
    <text evidence="23">Catalyzes the oxidative deamination of primary amines to the corresponding aldehydes with the concomitant production of hydrogen peroxide and ammonia. Its preferred substrates in vitro are the diamines histamine and 1-methylhistamine and it could therefore play a role in allergic and immune responses. Has a broad specificity for diamines and can also act on cadaverine and putrescine, two products of amino acid catabolism. It could also act on polyamines, like spermidine and spermine though less efficiently, and regulate various biological processes.</text>
</comment>
<evidence type="ECO:0000256" key="15">
    <source>
        <dbReference type="ARBA" id="ARBA00023008"/>
    </source>
</evidence>
<evidence type="ECO:0000259" key="30">
    <source>
        <dbReference type="Pfam" id="PF02728"/>
    </source>
</evidence>
<comment type="PTM">
    <text evidence="25 26">Topaquinone (TPQ) is generated by copper-dependent autoxidation of a specific tyrosyl residue.</text>
</comment>
<organism evidence="31 32">
    <name type="scientific">Myodes glareolus</name>
    <name type="common">Bank vole</name>
    <name type="synonym">Clethrionomys glareolus</name>
    <dbReference type="NCBI Taxonomy" id="447135"/>
    <lineage>
        <taxon>Eukaryota</taxon>
        <taxon>Metazoa</taxon>
        <taxon>Chordata</taxon>
        <taxon>Craniata</taxon>
        <taxon>Vertebrata</taxon>
        <taxon>Euteleostomi</taxon>
        <taxon>Mammalia</taxon>
        <taxon>Eutheria</taxon>
        <taxon>Euarchontoglires</taxon>
        <taxon>Glires</taxon>
        <taxon>Rodentia</taxon>
        <taxon>Myomorpha</taxon>
        <taxon>Muroidea</taxon>
        <taxon>Cricetidae</taxon>
        <taxon>Arvicolinae</taxon>
        <taxon>Myodes</taxon>
    </lineage>
</organism>
<dbReference type="InterPro" id="IPR049947">
    <property type="entry name" value="Cu_Am_Ox_Cu-bd"/>
</dbReference>
<dbReference type="GO" id="GO:0008131">
    <property type="term" value="F:primary methylamine oxidase activity"/>
    <property type="evidence" value="ECO:0007669"/>
    <property type="project" value="InterPro"/>
</dbReference>
<feature type="domain" description="Copper amine oxidase N3-terminal" evidence="30">
    <location>
        <begin position="146"/>
        <end position="246"/>
    </location>
</feature>
<keyword evidence="11 27" id="KW-0732">Signal</keyword>
<comment type="caution">
    <text evidence="31">The sequence shown here is derived from an EMBL/GenBank/DDBJ whole genome shotgun (WGS) entry which is preliminary data.</text>
</comment>
<dbReference type="InterPro" id="IPR015802">
    <property type="entry name" value="Cu_amine_oxidase_N3"/>
</dbReference>
<evidence type="ECO:0000256" key="3">
    <source>
        <dbReference type="ARBA" id="ARBA00004239"/>
    </source>
</evidence>
<dbReference type="PRINTS" id="PR00766">
    <property type="entry name" value="CUDAOXIDASE"/>
</dbReference>
<evidence type="ECO:0000256" key="8">
    <source>
        <dbReference type="ARBA" id="ARBA00022525"/>
    </source>
</evidence>
<comment type="subunit">
    <text evidence="6">Homodimer; disulfide-linked.</text>
</comment>